<accession>A0A6A5K499</accession>
<gene>
    <name evidence="2" type="ORF">BDW02DRAFT_571468</name>
</gene>
<protein>
    <submittedName>
        <fullName evidence="2">Uncharacterized protein</fullName>
    </submittedName>
</protein>
<dbReference type="AlphaFoldDB" id="A0A6A5K499"/>
<dbReference type="Proteomes" id="UP000800040">
    <property type="component" value="Unassembled WGS sequence"/>
</dbReference>
<feature type="region of interest" description="Disordered" evidence="1">
    <location>
        <begin position="1"/>
        <end position="29"/>
    </location>
</feature>
<organism evidence="2 3">
    <name type="scientific">Decorospora gaudefroyi</name>
    <dbReference type="NCBI Taxonomy" id="184978"/>
    <lineage>
        <taxon>Eukaryota</taxon>
        <taxon>Fungi</taxon>
        <taxon>Dikarya</taxon>
        <taxon>Ascomycota</taxon>
        <taxon>Pezizomycotina</taxon>
        <taxon>Dothideomycetes</taxon>
        <taxon>Pleosporomycetidae</taxon>
        <taxon>Pleosporales</taxon>
        <taxon>Pleosporineae</taxon>
        <taxon>Pleosporaceae</taxon>
        <taxon>Decorospora</taxon>
    </lineage>
</organism>
<proteinExistence type="predicted"/>
<dbReference type="OrthoDB" id="3786746at2759"/>
<dbReference type="EMBL" id="ML975348">
    <property type="protein sequence ID" value="KAF1832058.1"/>
    <property type="molecule type" value="Genomic_DNA"/>
</dbReference>
<sequence length="103" mass="11858">MLSRLDTSFSSHSPERPSPYSSTSEKQYRDSPDIFASATIPLSPASTSWSPRKENPYAGLEPRKRNAFARLFCCLGREERARRRVVWATEFETVGDKVHWSEY</sequence>
<evidence type="ECO:0000256" key="1">
    <source>
        <dbReference type="SAM" id="MobiDB-lite"/>
    </source>
</evidence>
<name>A0A6A5K499_9PLEO</name>
<evidence type="ECO:0000313" key="3">
    <source>
        <dbReference type="Proteomes" id="UP000800040"/>
    </source>
</evidence>
<feature type="compositionally biased region" description="Polar residues" evidence="1">
    <location>
        <begin position="1"/>
        <end position="12"/>
    </location>
</feature>
<feature type="region of interest" description="Disordered" evidence="1">
    <location>
        <begin position="41"/>
        <end position="60"/>
    </location>
</feature>
<keyword evidence="3" id="KW-1185">Reference proteome</keyword>
<evidence type="ECO:0000313" key="2">
    <source>
        <dbReference type="EMBL" id="KAF1832058.1"/>
    </source>
</evidence>
<reference evidence="2" key="1">
    <citation type="submission" date="2020-01" db="EMBL/GenBank/DDBJ databases">
        <authorList>
            <consortium name="DOE Joint Genome Institute"/>
            <person name="Haridas S."/>
            <person name="Albert R."/>
            <person name="Binder M."/>
            <person name="Bloem J."/>
            <person name="Labutti K."/>
            <person name="Salamov A."/>
            <person name="Andreopoulos B."/>
            <person name="Baker S.E."/>
            <person name="Barry K."/>
            <person name="Bills G."/>
            <person name="Bluhm B.H."/>
            <person name="Cannon C."/>
            <person name="Castanera R."/>
            <person name="Culley D.E."/>
            <person name="Daum C."/>
            <person name="Ezra D."/>
            <person name="Gonzalez J.B."/>
            <person name="Henrissat B."/>
            <person name="Kuo A."/>
            <person name="Liang C."/>
            <person name="Lipzen A."/>
            <person name="Lutzoni F."/>
            <person name="Magnuson J."/>
            <person name="Mondo S."/>
            <person name="Nolan M."/>
            <person name="Ohm R."/>
            <person name="Pangilinan J."/>
            <person name="Park H.-J."/>
            <person name="Ramirez L."/>
            <person name="Alfaro M."/>
            <person name="Sun H."/>
            <person name="Tritt A."/>
            <person name="Yoshinaga Y."/>
            <person name="Zwiers L.-H."/>
            <person name="Turgeon B.G."/>
            <person name="Goodwin S.B."/>
            <person name="Spatafora J.W."/>
            <person name="Crous P.W."/>
            <person name="Grigoriev I.V."/>
        </authorList>
    </citation>
    <scope>NUCLEOTIDE SEQUENCE</scope>
    <source>
        <strain evidence="2">P77</strain>
    </source>
</reference>